<protein>
    <recommendedName>
        <fullName evidence="2">PepSY domain-containing protein</fullName>
    </recommendedName>
</protein>
<dbReference type="Pfam" id="PF03413">
    <property type="entry name" value="PepSY"/>
    <property type="match status" value="1"/>
</dbReference>
<dbReference type="EMBL" id="PKHE01000023">
    <property type="protein sequence ID" value="PKY87586.1"/>
    <property type="molecule type" value="Genomic_DNA"/>
</dbReference>
<sequence>MKQLFTKSSLFLLGLLTTTSFIVAPVYAQNDAKEETTVEVSQEDKSEFQTILETALKDFEEKYPEVKISGLKVKIQKDDIIEVEIEGFDNDLGYEVTYNSKEQQFTKEEKETLDSDDEYIELSLDKLKTLDEITEIANQKTNLSNIESWKLSADDDHNNQPVWEVEYEDEKDKDDVELKIDAQSGKILKVEGLES</sequence>
<evidence type="ECO:0000256" key="1">
    <source>
        <dbReference type="SAM" id="SignalP"/>
    </source>
</evidence>
<dbReference type="RefSeq" id="WP_101954681.1">
    <property type="nucleotide sequence ID" value="NZ_PKHE01000023.1"/>
</dbReference>
<dbReference type="Gene3D" id="3.10.450.40">
    <property type="match status" value="1"/>
</dbReference>
<dbReference type="InterPro" id="IPR025711">
    <property type="entry name" value="PepSY"/>
</dbReference>
<accession>A0A2I1JW36</accession>
<reference evidence="3 4" key="1">
    <citation type="submission" date="2017-12" db="EMBL/GenBank/DDBJ databases">
        <title>Phylogenetic diversity of female urinary microbiome.</title>
        <authorList>
            <person name="Thomas-White K."/>
            <person name="Wolfe A.J."/>
        </authorList>
    </citation>
    <scope>NUCLEOTIDE SEQUENCE [LARGE SCALE GENOMIC DNA]</scope>
    <source>
        <strain evidence="3 4">UMB0898</strain>
    </source>
</reference>
<dbReference type="Proteomes" id="UP000234384">
    <property type="component" value="Unassembled WGS sequence"/>
</dbReference>
<feature type="domain" description="PepSY" evidence="2">
    <location>
        <begin position="129"/>
        <end position="191"/>
    </location>
</feature>
<feature type="signal peptide" evidence="1">
    <location>
        <begin position="1"/>
        <end position="28"/>
    </location>
</feature>
<organism evidence="3 4">
    <name type="scientific">Falseniella ignava</name>
    <dbReference type="NCBI Taxonomy" id="137730"/>
    <lineage>
        <taxon>Bacteria</taxon>
        <taxon>Bacillati</taxon>
        <taxon>Bacillota</taxon>
        <taxon>Bacilli</taxon>
        <taxon>Lactobacillales</taxon>
        <taxon>Aerococcaceae</taxon>
        <taxon>Falseniella</taxon>
    </lineage>
</organism>
<name>A0A2I1JW36_9LACT</name>
<evidence type="ECO:0000259" key="2">
    <source>
        <dbReference type="Pfam" id="PF03413"/>
    </source>
</evidence>
<gene>
    <name evidence="3" type="ORF">CYJ57_07000</name>
</gene>
<keyword evidence="1" id="KW-0732">Signal</keyword>
<feature type="chain" id="PRO_5038424568" description="PepSY domain-containing protein" evidence="1">
    <location>
        <begin position="29"/>
        <end position="195"/>
    </location>
</feature>
<evidence type="ECO:0000313" key="3">
    <source>
        <dbReference type="EMBL" id="PKY87586.1"/>
    </source>
</evidence>
<evidence type="ECO:0000313" key="4">
    <source>
        <dbReference type="Proteomes" id="UP000234384"/>
    </source>
</evidence>
<dbReference type="AlphaFoldDB" id="A0A2I1JW36"/>
<comment type="caution">
    <text evidence="3">The sequence shown here is derived from an EMBL/GenBank/DDBJ whole genome shotgun (WGS) entry which is preliminary data.</text>
</comment>
<proteinExistence type="predicted"/>